<evidence type="ECO:0000256" key="1">
    <source>
        <dbReference type="SAM" id="MobiDB-lite"/>
    </source>
</evidence>
<dbReference type="InterPro" id="IPR013096">
    <property type="entry name" value="Cupin_2"/>
</dbReference>
<name>A0ABV3QX14_9HYPH</name>
<dbReference type="Proteomes" id="UP001556196">
    <property type="component" value="Unassembled WGS sequence"/>
</dbReference>
<dbReference type="Gene3D" id="2.60.120.10">
    <property type="entry name" value="Jelly Rolls"/>
    <property type="match status" value="1"/>
</dbReference>
<dbReference type="Pfam" id="PF07883">
    <property type="entry name" value="Cupin_2"/>
    <property type="match status" value="1"/>
</dbReference>
<dbReference type="InterPro" id="IPR014710">
    <property type="entry name" value="RmlC-like_jellyroll"/>
</dbReference>
<dbReference type="PANTHER" id="PTHR36440">
    <property type="entry name" value="PUTATIVE (AFU_ORTHOLOGUE AFUA_8G07350)-RELATED"/>
    <property type="match status" value="1"/>
</dbReference>
<accession>A0ABV3QX14</accession>
<dbReference type="RefSeq" id="WP_367722240.1">
    <property type="nucleotide sequence ID" value="NZ_JBFOCI010000001.1"/>
</dbReference>
<feature type="compositionally biased region" description="Basic and acidic residues" evidence="1">
    <location>
        <begin position="1"/>
        <end position="17"/>
    </location>
</feature>
<evidence type="ECO:0000259" key="2">
    <source>
        <dbReference type="Pfam" id="PF07883"/>
    </source>
</evidence>
<feature type="region of interest" description="Disordered" evidence="1">
    <location>
        <begin position="1"/>
        <end position="25"/>
    </location>
</feature>
<dbReference type="SUPFAM" id="SSF51182">
    <property type="entry name" value="RmlC-like cupins"/>
    <property type="match status" value="1"/>
</dbReference>
<dbReference type="InterPro" id="IPR053146">
    <property type="entry name" value="QDO-like"/>
</dbReference>
<reference evidence="3 4" key="1">
    <citation type="submission" date="2024-06" db="EMBL/GenBank/DDBJ databases">
        <authorList>
            <person name="Tuo L."/>
        </authorList>
    </citation>
    <scope>NUCLEOTIDE SEQUENCE [LARGE SCALE GENOMIC DNA]</scope>
    <source>
        <strain evidence="3 4">ZMM04-5</strain>
    </source>
</reference>
<protein>
    <submittedName>
        <fullName evidence="3">Cupin domain-containing protein</fullName>
    </submittedName>
</protein>
<keyword evidence="4" id="KW-1185">Reference proteome</keyword>
<organism evidence="3 4">
    <name type="scientific">Mesorhizobium marinum</name>
    <dbReference type="NCBI Taxonomy" id="3228790"/>
    <lineage>
        <taxon>Bacteria</taxon>
        <taxon>Pseudomonadati</taxon>
        <taxon>Pseudomonadota</taxon>
        <taxon>Alphaproteobacteria</taxon>
        <taxon>Hyphomicrobiales</taxon>
        <taxon>Phyllobacteriaceae</taxon>
        <taxon>Mesorhizobium</taxon>
    </lineage>
</organism>
<gene>
    <name evidence="3" type="ORF">ABUE31_04250</name>
</gene>
<proteinExistence type="predicted"/>
<evidence type="ECO:0000313" key="4">
    <source>
        <dbReference type="Proteomes" id="UP001556196"/>
    </source>
</evidence>
<dbReference type="EMBL" id="JBFOCI010000001">
    <property type="protein sequence ID" value="MEW9805197.1"/>
    <property type="molecule type" value="Genomic_DNA"/>
</dbReference>
<evidence type="ECO:0000313" key="3">
    <source>
        <dbReference type="EMBL" id="MEW9805197.1"/>
    </source>
</evidence>
<comment type="caution">
    <text evidence="3">The sequence shown here is derived from an EMBL/GenBank/DDBJ whole genome shotgun (WGS) entry which is preliminary data.</text>
</comment>
<dbReference type="PANTHER" id="PTHR36440:SF1">
    <property type="entry name" value="PUTATIVE (AFU_ORTHOLOGUE AFUA_8G07350)-RELATED"/>
    <property type="match status" value="1"/>
</dbReference>
<dbReference type="InterPro" id="IPR011051">
    <property type="entry name" value="RmlC_Cupin_sf"/>
</dbReference>
<feature type="domain" description="Cupin type-2" evidence="2">
    <location>
        <begin position="56"/>
        <end position="126"/>
    </location>
</feature>
<sequence>MAERNQGDKEAHGEGDSQRQPVVRLPGEGRAYRMPAMHAVFHADGAETGDAYSVSEWRLEPRSEGPGAHAHEDNDEIFRIVEGTMSVLVGDSWTDAPAGSVIIVPAGTTHDFANRTDAPAALFNVFLPGGFERNMPAIVKWYEENA</sequence>